<dbReference type="PIRSF" id="PIRSF030780">
    <property type="entry name" value="Md_memb_hyd_prd"/>
    <property type="match status" value="1"/>
</dbReference>
<evidence type="ECO:0000313" key="3">
    <source>
        <dbReference type="EMBL" id="SUV16696.1"/>
    </source>
</evidence>
<dbReference type="Proteomes" id="UP000255295">
    <property type="component" value="Unassembled WGS sequence"/>
</dbReference>
<accession>A0A2S0K1Z5</accession>
<gene>
    <name evidence="3" type="primary">yvsG</name>
    <name evidence="2" type="ORF">LS41612_14580</name>
    <name evidence="3" type="ORF">NCTC10338_01780</name>
</gene>
<dbReference type="GeneID" id="48277425"/>
<proteinExistence type="predicted"/>
<dbReference type="PANTHER" id="PTHR35531:SF1">
    <property type="entry name" value="INNER MEMBRANE PROTEIN YBCI-RELATED"/>
    <property type="match status" value="1"/>
</dbReference>
<sequence length="162" mass="17534">MQGNTHIVGGITASLAFAQISNDNPFVLVGAGVLGALLPDICHGGSKIGRTFPLISKMVNKLFGHRSFTHSLLFVVLVALLLQTIIPYPSIVAGLLIGMSSHIILDMGTKQGVKLFFPFNMSVRFPLTTRTGGKVEKIVFTLLSVLSLYLSYELISRFISEI</sequence>
<organism evidence="2 4">
    <name type="scientific">Lysinibacillus sphaericus</name>
    <name type="common">Bacillus sphaericus</name>
    <dbReference type="NCBI Taxonomy" id="1421"/>
    <lineage>
        <taxon>Bacteria</taxon>
        <taxon>Bacillati</taxon>
        <taxon>Bacillota</taxon>
        <taxon>Bacilli</taxon>
        <taxon>Bacillales</taxon>
        <taxon>Bacillaceae</taxon>
        <taxon>Lysinibacillus</taxon>
    </lineage>
</organism>
<reference evidence="3 5" key="2">
    <citation type="submission" date="2018-06" db="EMBL/GenBank/DDBJ databases">
        <authorList>
            <consortium name="Pathogen Informatics"/>
            <person name="Doyle S."/>
        </authorList>
    </citation>
    <scope>NUCLEOTIDE SEQUENCE [LARGE SCALE GENOMIC DNA]</scope>
    <source>
        <strain evidence="3 5">NCTC10338</strain>
    </source>
</reference>
<evidence type="ECO:0000313" key="4">
    <source>
        <dbReference type="Proteomes" id="UP000238825"/>
    </source>
</evidence>
<dbReference type="InterPro" id="IPR007404">
    <property type="entry name" value="YdjM-like"/>
</dbReference>
<dbReference type="Pfam" id="PF04307">
    <property type="entry name" value="YdjM"/>
    <property type="match status" value="1"/>
</dbReference>
<dbReference type="Proteomes" id="UP000238825">
    <property type="component" value="Chromosome"/>
</dbReference>
<dbReference type="PANTHER" id="PTHR35531">
    <property type="entry name" value="INNER MEMBRANE PROTEIN YBCI-RELATED"/>
    <property type="match status" value="1"/>
</dbReference>
<dbReference type="RefSeq" id="WP_024363418.1">
    <property type="nucleotide sequence ID" value="NZ_BJNS01000020.1"/>
</dbReference>
<keyword evidence="3" id="KW-0378">Hydrolase</keyword>
<dbReference type="EMBL" id="CP019980">
    <property type="protein sequence ID" value="AVK97405.1"/>
    <property type="molecule type" value="Genomic_DNA"/>
</dbReference>
<keyword evidence="1" id="KW-0812">Transmembrane</keyword>
<dbReference type="AlphaFoldDB" id="A0A2S0K1Z5"/>
<name>A0A2S0K1Z5_LYSSH</name>
<protein>
    <submittedName>
        <fullName evidence="3">Membrane hydrolase</fullName>
    </submittedName>
</protein>
<keyword evidence="1" id="KW-0472">Membrane</keyword>
<dbReference type="EMBL" id="UFSZ01000001">
    <property type="protein sequence ID" value="SUV16696.1"/>
    <property type="molecule type" value="Genomic_DNA"/>
</dbReference>
<dbReference type="GO" id="GO:0016787">
    <property type="term" value="F:hydrolase activity"/>
    <property type="evidence" value="ECO:0007669"/>
    <property type="project" value="UniProtKB-KW"/>
</dbReference>
<evidence type="ECO:0000313" key="2">
    <source>
        <dbReference type="EMBL" id="AVK97405.1"/>
    </source>
</evidence>
<evidence type="ECO:0000256" key="1">
    <source>
        <dbReference type="SAM" id="Phobius"/>
    </source>
</evidence>
<keyword evidence="1" id="KW-1133">Transmembrane helix</keyword>
<evidence type="ECO:0000313" key="5">
    <source>
        <dbReference type="Proteomes" id="UP000255295"/>
    </source>
</evidence>
<feature type="transmembrane region" description="Helical" evidence="1">
    <location>
        <begin position="138"/>
        <end position="159"/>
    </location>
</feature>
<dbReference type="InterPro" id="IPR016956">
    <property type="entry name" value="YdjM"/>
</dbReference>
<feature type="transmembrane region" description="Helical" evidence="1">
    <location>
        <begin position="63"/>
        <end position="82"/>
    </location>
</feature>
<reference evidence="2 4" key="1">
    <citation type="submission" date="2017-03" db="EMBL/GenBank/DDBJ databases">
        <title>The whole genome sequencing and assembly of Lysinibacillus sphaericus DSM 28T strain.</title>
        <authorList>
            <person name="Lee Y.-J."/>
            <person name="Yi H."/>
            <person name="Bahn Y.-S."/>
            <person name="Kim J.F."/>
            <person name="Lee D.-W."/>
        </authorList>
    </citation>
    <scope>NUCLEOTIDE SEQUENCE [LARGE SCALE GENOMIC DNA]</scope>
    <source>
        <strain evidence="2 4">DSM 28</strain>
    </source>
</reference>